<protein>
    <submittedName>
        <fullName evidence="1">Uncharacterized protein</fullName>
    </submittedName>
</protein>
<organism evidence="1 2">
    <name type="scientific">Periconia macrospinosa</name>
    <dbReference type="NCBI Taxonomy" id="97972"/>
    <lineage>
        <taxon>Eukaryota</taxon>
        <taxon>Fungi</taxon>
        <taxon>Dikarya</taxon>
        <taxon>Ascomycota</taxon>
        <taxon>Pezizomycotina</taxon>
        <taxon>Dothideomycetes</taxon>
        <taxon>Pleosporomycetidae</taxon>
        <taxon>Pleosporales</taxon>
        <taxon>Massarineae</taxon>
        <taxon>Periconiaceae</taxon>
        <taxon>Periconia</taxon>
    </lineage>
</organism>
<evidence type="ECO:0000313" key="1">
    <source>
        <dbReference type="EMBL" id="PVI01844.1"/>
    </source>
</evidence>
<gene>
    <name evidence="1" type="ORF">DM02DRAFT_334054</name>
</gene>
<evidence type="ECO:0000313" key="2">
    <source>
        <dbReference type="Proteomes" id="UP000244855"/>
    </source>
</evidence>
<proteinExistence type="predicted"/>
<name>A0A2V1DX13_9PLEO</name>
<reference evidence="1 2" key="1">
    <citation type="journal article" date="2018" name="Sci. Rep.">
        <title>Comparative genomics provides insights into the lifestyle and reveals functional heterogeneity of dark septate endophytic fungi.</title>
        <authorList>
            <person name="Knapp D.G."/>
            <person name="Nemeth J.B."/>
            <person name="Barry K."/>
            <person name="Hainaut M."/>
            <person name="Henrissat B."/>
            <person name="Johnson J."/>
            <person name="Kuo A."/>
            <person name="Lim J.H.P."/>
            <person name="Lipzen A."/>
            <person name="Nolan M."/>
            <person name="Ohm R.A."/>
            <person name="Tamas L."/>
            <person name="Grigoriev I.V."/>
            <person name="Spatafora J.W."/>
            <person name="Nagy L.G."/>
            <person name="Kovacs G.M."/>
        </authorList>
    </citation>
    <scope>NUCLEOTIDE SEQUENCE [LARGE SCALE GENOMIC DNA]</scope>
    <source>
        <strain evidence="1 2">DSE2036</strain>
    </source>
</reference>
<dbReference type="AlphaFoldDB" id="A0A2V1DX13"/>
<sequence>MDGSHGNNGRAGQVRLVVTCGTKFGMDGTCTRRWHAQCGQLGWGLGAMRGGCEAEKAGLCHYGVDAERWGWLEGWTRWGGTVEAR</sequence>
<keyword evidence="2" id="KW-1185">Reference proteome</keyword>
<dbReference type="Proteomes" id="UP000244855">
    <property type="component" value="Unassembled WGS sequence"/>
</dbReference>
<accession>A0A2V1DX13</accession>
<dbReference type="EMBL" id="KZ805351">
    <property type="protein sequence ID" value="PVI01844.1"/>
    <property type="molecule type" value="Genomic_DNA"/>
</dbReference>